<evidence type="ECO:0000313" key="2">
    <source>
        <dbReference type="Proteomes" id="UP001199916"/>
    </source>
</evidence>
<proteinExistence type="predicted"/>
<accession>A0ABS8YM55</accession>
<comment type="caution">
    <text evidence="1">The sequence shown here is derived from an EMBL/GenBank/DDBJ whole genome shotgun (WGS) entry which is preliminary data.</text>
</comment>
<protein>
    <submittedName>
        <fullName evidence="1">Uncharacterized protein</fullName>
    </submittedName>
</protein>
<organism evidence="1 2">
    <name type="scientific">Paenibacillus profundus</name>
    <dbReference type="NCBI Taxonomy" id="1173085"/>
    <lineage>
        <taxon>Bacteria</taxon>
        <taxon>Bacillati</taxon>
        <taxon>Bacillota</taxon>
        <taxon>Bacilli</taxon>
        <taxon>Bacillales</taxon>
        <taxon>Paenibacillaceae</taxon>
        <taxon>Paenibacillus</taxon>
    </lineage>
</organism>
<keyword evidence="2" id="KW-1185">Reference proteome</keyword>
<dbReference type="Proteomes" id="UP001199916">
    <property type="component" value="Unassembled WGS sequence"/>
</dbReference>
<sequence>MVLKISCANGAVGWGKLLFYHTAPHFDLIHWSRRLDQVKGKTVVEAFELLEEMKGTWCFEKVQLAKLALRDLLPLSRHRFCPKERLLMERSQAYYCII</sequence>
<dbReference type="EMBL" id="JAJNBZ010000037">
    <property type="protein sequence ID" value="MCE5172921.1"/>
    <property type="molecule type" value="Genomic_DNA"/>
</dbReference>
<name>A0ABS8YM55_9BACL</name>
<reference evidence="1 2" key="1">
    <citation type="submission" date="2021-11" db="EMBL/GenBank/DDBJ databases">
        <title>Draft genome sequence of Paenibacillus profundus YoMME, a new Gram-positive bacteria with exoelectrogenic properties.</title>
        <authorList>
            <person name="Hubenova Y."/>
            <person name="Hubenova E."/>
            <person name="Manasiev Y."/>
            <person name="Peykov S."/>
            <person name="Mitov M."/>
        </authorList>
    </citation>
    <scope>NUCLEOTIDE SEQUENCE [LARGE SCALE GENOMIC DNA]</scope>
    <source>
        <strain evidence="1 2">YoMME</strain>
    </source>
</reference>
<evidence type="ECO:0000313" key="1">
    <source>
        <dbReference type="EMBL" id="MCE5172921.1"/>
    </source>
</evidence>
<gene>
    <name evidence="1" type="ORF">LQV63_27030</name>
</gene>